<keyword evidence="2" id="KW-0547">Nucleotide-binding</keyword>
<dbReference type="SUPFAM" id="SSF56741">
    <property type="entry name" value="Eukaryotic DNA topoisomerase I, N-terminal DNA-binding fragment"/>
    <property type="match status" value="1"/>
</dbReference>
<proteinExistence type="inferred from homology"/>
<dbReference type="GO" id="GO:0003682">
    <property type="term" value="F:chromatin binding"/>
    <property type="evidence" value="ECO:0007669"/>
    <property type="project" value="TreeGrafter"/>
</dbReference>
<name>A0AA36E5Q5_LACSI</name>
<dbReference type="PANTHER" id="PTHR23069:SF0">
    <property type="entry name" value="TAT-BINDING HOMOLOG 7"/>
    <property type="match status" value="1"/>
</dbReference>
<dbReference type="Proteomes" id="UP001177003">
    <property type="component" value="Chromosome 4"/>
</dbReference>
<dbReference type="GO" id="GO:0045815">
    <property type="term" value="P:transcription initiation-coupled chromatin remodeling"/>
    <property type="evidence" value="ECO:0007669"/>
    <property type="project" value="TreeGrafter"/>
</dbReference>
<keyword evidence="3" id="KW-0067">ATP-binding</keyword>
<dbReference type="EMBL" id="OX465080">
    <property type="protein sequence ID" value="CAI9283198.1"/>
    <property type="molecule type" value="Genomic_DNA"/>
</dbReference>
<evidence type="ECO:0000256" key="1">
    <source>
        <dbReference type="ARBA" id="ARBA00006914"/>
    </source>
</evidence>
<evidence type="ECO:0000313" key="5">
    <source>
        <dbReference type="Proteomes" id="UP001177003"/>
    </source>
</evidence>
<keyword evidence="5" id="KW-1185">Reference proteome</keyword>
<dbReference type="GO" id="GO:0005524">
    <property type="term" value="F:ATP binding"/>
    <property type="evidence" value="ECO:0007669"/>
    <property type="project" value="UniProtKB-KW"/>
</dbReference>
<dbReference type="GO" id="GO:0006265">
    <property type="term" value="P:DNA topological change"/>
    <property type="evidence" value="ECO:0007669"/>
    <property type="project" value="InterPro"/>
</dbReference>
<gene>
    <name evidence="4" type="ORF">LSALG_LOCUS22802</name>
</gene>
<evidence type="ECO:0000313" key="4">
    <source>
        <dbReference type="EMBL" id="CAI9283198.1"/>
    </source>
</evidence>
<dbReference type="InterPro" id="IPR036202">
    <property type="entry name" value="TopoI_DNA-bd_euk_N_sf"/>
</dbReference>
<dbReference type="AlphaFoldDB" id="A0AA36E5Q5"/>
<dbReference type="GO" id="GO:0016887">
    <property type="term" value="F:ATP hydrolysis activity"/>
    <property type="evidence" value="ECO:0007669"/>
    <property type="project" value="TreeGrafter"/>
</dbReference>
<protein>
    <submittedName>
        <fullName evidence="4">Uncharacterized protein</fullName>
    </submittedName>
</protein>
<sequence length="170" mass="19007">MEAMSAITPAAHRGSVVHSRPFSLVVSPCLQIHLQNAMRFISDIFPVLEISYELSKFSMVVSGFALPLVYRPRLLLCGIKGVELDHLGPSILHELENFPVHALGLSSLLSDLSAKTPKETLVTSRPHMLQRTQEMQVGNFRVELPGLFRGRGNIQRLQEMLEPLENPRTN</sequence>
<dbReference type="PANTHER" id="PTHR23069">
    <property type="entry name" value="AAA DOMAIN-CONTAINING"/>
    <property type="match status" value="1"/>
</dbReference>
<evidence type="ECO:0000256" key="2">
    <source>
        <dbReference type="ARBA" id="ARBA00022741"/>
    </source>
</evidence>
<dbReference type="GO" id="GO:0006337">
    <property type="term" value="P:nucleosome disassembly"/>
    <property type="evidence" value="ECO:0007669"/>
    <property type="project" value="TreeGrafter"/>
</dbReference>
<accession>A0AA36E5Q5</accession>
<dbReference type="InterPro" id="IPR045199">
    <property type="entry name" value="ATAD2-like"/>
</dbReference>
<evidence type="ECO:0000256" key="3">
    <source>
        <dbReference type="ARBA" id="ARBA00022840"/>
    </source>
</evidence>
<dbReference type="GO" id="GO:0005694">
    <property type="term" value="C:chromosome"/>
    <property type="evidence" value="ECO:0007669"/>
    <property type="project" value="InterPro"/>
</dbReference>
<dbReference type="GO" id="GO:0042393">
    <property type="term" value="F:histone binding"/>
    <property type="evidence" value="ECO:0007669"/>
    <property type="project" value="TreeGrafter"/>
</dbReference>
<dbReference type="GO" id="GO:0003917">
    <property type="term" value="F:DNA topoisomerase type I (single strand cut, ATP-independent) activity"/>
    <property type="evidence" value="ECO:0007669"/>
    <property type="project" value="InterPro"/>
</dbReference>
<dbReference type="GO" id="GO:0003677">
    <property type="term" value="F:DNA binding"/>
    <property type="evidence" value="ECO:0007669"/>
    <property type="project" value="InterPro"/>
</dbReference>
<dbReference type="GO" id="GO:0006334">
    <property type="term" value="P:nucleosome assembly"/>
    <property type="evidence" value="ECO:0007669"/>
    <property type="project" value="TreeGrafter"/>
</dbReference>
<dbReference type="GO" id="GO:0005634">
    <property type="term" value="C:nucleus"/>
    <property type="evidence" value="ECO:0007669"/>
    <property type="project" value="TreeGrafter"/>
</dbReference>
<comment type="similarity">
    <text evidence="1">Belongs to the AAA ATPase family.</text>
</comment>
<organism evidence="4 5">
    <name type="scientific">Lactuca saligna</name>
    <name type="common">Willowleaf lettuce</name>
    <dbReference type="NCBI Taxonomy" id="75948"/>
    <lineage>
        <taxon>Eukaryota</taxon>
        <taxon>Viridiplantae</taxon>
        <taxon>Streptophyta</taxon>
        <taxon>Embryophyta</taxon>
        <taxon>Tracheophyta</taxon>
        <taxon>Spermatophyta</taxon>
        <taxon>Magnoliopsida</taxon>
        <taxon>eudicotyledons</taxon>
        <taxon>Gunneridae</taxon>
        <taxon>Pentapetalae</taxon>
        <taxon>asterids</taxon>
        <taxon>campanulids</taxon>
        <taxon>Asterales</taxon>
        <taxon>Asteraceae</taxon>
        <taxon>Cichorioideae</taxon>
        <taxon>Cichorieae</taxon>
        <taxon>Lactucinae</taxon>
        <taxon>Lactuca</taxon>
    </lineage>
</organism>
<reference evidence="4" key="1">
    <citation type="submission" date="2023-04" db="EMBL/GenBank/DDBJ databases">
        <authorList>
            <person name="Vijverberg K."/>
            <person name="Xiong W."/>
            <person name="Schranz E."/>
        </authorList>
    </citation>
    <scope>NUCLEOTIDE SEQUENCE</scope>
</reference>